<protein>
    <submittedName>
        <fullName evidence="6">ABC-type sugar transport system, substrate-binding protein, contains N-terminal xre family HTH domain</fullName>
    </submittedName>
</protein>
<dbReference type="Gene3D" id="3.40.50.2300">
    <property type="match status" value="2"/>
</dbReference>
<reference evidence="6 7" key="1">
    <citation type="submission" date="2017-02" db="EMBL/GenBank/DDBJ databases">
        <authorList>
            <person name="Peterson S.W."/>
        </authorList>
    </citation>
    <scope>NUCLEOTIDE SEQUENCE [LARGE SCALE GENOMIC DNA]</scope>
    <source>
        <strain evidence="6 7">ATCC 17233</strain>
    </source>
</reference>
<dbReference type="RefSeq" id="WP_078786479.1">
    <property type="nucleotide sequence ID" value="NZ_FMTO01000005.1"/>
</dbReference>
<dbReference type="AlphaFoldDB" id="A0A1T4L8H2"/>
<evidence type="ECO:0000313" key="6">
    <source>
        <dbReference type="EMBL" id="SJZ50943.1"/>
    </source>
</evidence>
<dbReference type="PANTHER" id="PTHR46847">
    <property type="entry name" value="D-ALLOSE-BINDING PERIPLASMIC PROTEIN-RELATED"/>
    <property type="match status" value="1"/>
</dbReference>
<evidence type="ECO:0000256" key="3">
    <source>
        <dbReference type="ARBA" id="ARBA00022729"/>
    </source>
</evidence>
<evidence type="ECO:0000259" key="5">
    <source>
        <dbReference type="Pfam" id="PF13407"/>
    </source>
</evidence>
<feature type="domain" description="Periplasmic binding protein" evidence="5">
    <location>
        <begin position="61"/>
        <end position="315"/>
    </location>
</feature>
<sequence length="344" mass="38831">MNTEKSVEKKSNKRKKHDMYSVGIVITLVFLLASIVVISLYIHSKLRSVKKNEARYDYHFAFISKSEDSYITEHIYEEAFNYGRQHDAYVEKLNAGSNGDYSVADYVEMAASMKADGIILEGNNDVELRKMIENANGKGIPTITLLSDCPGSGRKSFVEIGNYNLGREYARIIINTTHRRRLRVTILMDDSFGSGDRTILNGIRETLANEGNHLNVSITIENISDMPNFRLSEKVKDLLSVKEDAPDFLICLNEHDTKITYQTIKDYDLSGRSQMLGNGISVALLRAIKDGDITALIDVDSKQMGSICIDALLNYKERGYTSEHIIAEDMVVTKDNVERYLDEK</sequence>
<keyword evidence="4" id="KW-0812">Transmembrane</keyword>
<dbReference type="GO" id="GO:0030313">
    <property type="term" value="C:cell envelope"/>
    <property type="evidence" value="ECO:0007669"/>
    <property type="project" value="UniProtKB-SubCell"/>
</dbReference>
<dbReference type="OrthoDB" id="6196975at2"/>
<dbReference type="GO" id="GO:0030246">
    <property type="term" value="F:carbohydrate binding"/>
    <property type="evidence" value="ECO:0007669"/>
    <property type="project" value="UniProtKB-ARBA"/>
</dbReference>
<dbReference type="InterPro" id="IPR028082">
    <property type="entry name" value="Peripla_BP_I"/>
</dbReference>
<feature type="transmembrane region" description="Helical" evidence="4">
    <location>
        <begin position="20"/>
        <end position="42"/>
    </location>
</feature>
<dbReference type="EMBL" id="FUXA01000005">
    <property type="protein sequence ID" value="SJZ50943.1"/>
    <property type="molecule type" value="Genomic_DNA"/>
</dbReference>
<evidence type="ECO:0000256" key="1">
    <source>
        <dbReference type="ARBA" id="ARBA00004196"/>
    </source>
</evidence>
<dbReference type="Proteomes" id="UP000189857">
    <property type="component" value="Unassembled WGS sequence"/>
</dbReference>
<dbReference type="SUPFAM" id="SSF53822">
    <property type="entry name" value="Periplasmic binding protein-like I"/>
    <property type="match status" value="1"/>
</dbReference>
<comment type="similarity">
    <text evidence="2">Belongs to the bacterial solute-binding protein 2 family.</text>
</comment>
<keyword evidence="3" id="KW-0732">Signal</keyword>
<proteinExistence type="inferred from homology"/>
<keyword evidence="4" id="KW-1133">Transmembrane helix</keyword>
<dbReference type="PANTHER" id="PTHR46847:SF1">
    <property type="entry name" value="D-ALLOSE-BINDING PERIPLASMIC PROTEIN-RELATED"/>
    <property type="match status" value="1"/>
</dbReference>
<evidence type="ECO:0000313" key="7">
    <source>
        <dbReference type="Proteomes" id="UP000189857"/>
    </source>
</evidence>
<keyword evidence="6" id="KW-0762">Sugar transport</keyword>
<keyword evidence="6" id="KW-0813">Transport</keyword>
<dbReference type="InterPro" id="IPR025997">
    <property type="entry name" value="SBP_2_dom"/>
</dbReference>
<gene>
    <name evidence="6" type="ORF">SAMN02745110_00729</name>
</gene>
<evidence type="ECO:0000256" key="4">
    <source>
        <dbReference type="SAM" id="Phobius"/>
    </source>
</evidence>
<dbReference type="Pfam" id="PF13407">
    <property type="entry name" value="Peripla_BP_4"/>
    <property type="match status" value="1"/>
</dbReference>
<comment type="subcellular location">
    <subcellularLocation>
        <location evidence="1">Cell envelope</location>
    </subcellularLocation>
</comment>
<keyword evidence="4" id="KW-0472">Membrane</keyword>
<keyword evidence="7" id="KW-1185">Reference proteome</keyword>
<evidence type="ECO:0000256" key="2">
    <source>
        <dbReference type="ARBA" id="ARBA00007639"/>
    </source>
</evidence>
<organism evidence="6 7">
    <name type="scientific">Eubacterium ruminantium</name>
    <dbReference type="NCBI Taxonomy" id="42322"/>
    <lineage>
        <taxon>Bacteria</taxon>
        <taxon>Bacillati</taxon>
        <taxon>Bacillota</taxon>
        <taxon>Clostridia</taxon>
        <taxon>Eubacteriales</taxon>
        <taxon>Eubacteriaceae</taxon>
        <taxon>Eubacterium</taxon>
    </lineage>
</organism>
<name>A0A1T4L8H2_9FIRM</name>
<accession>A0A1T4L8H2</accession>